<dbReference type="GO" id="GO:0016491">
    <property type="term" value="F:oxidoreductase activity"/>
    <property type="evidence" value="ECO:0007669"/>
    <property type="project" value="UniProtKB-KW"/>
</dbReference>
<dbReference type="Pfam" id="PF00248">
    <property type="entry name" value="Aldo_ket_red"/>
    <property type="match status" value="1"/>
</dbReference>
<gene>
    <name evidence="5" type="ORF">AAWM_00016</name>
</gene>
<dbReference type="InterPro" id="IPR036812">
    <property type="entry name" value="NAD(P)_OxRdtase_dom_sf"/>
</dbReference>
<sequence length="384" mass="43469">MAPFTTIPEQLTQSIADTKVEYRQVGGLVVSNPIMGCMGIGDPEWWNWVVEEERALPLLKAAFDRGINTWDTANVYSNGLSETLIGRALCKYQIPRRKVVLISKVGRVMADDGGEKDVVAFMAPLAARSKDLVNTYGRFNEFTITQQSTADCSAPPPTGLSRKSIFHQVQESLTRLGTDYLDVIMIHRYDPQTPPEETMRALHDLVTMGKVHYIGASSMWAHELATLNLIAERNGWHKIVCMENHYNLLYREEEREMNRYCRQNDIALLPWAPLASGHLACPYDVYGQSPRTADDSENPRFSYGKSIEDREIITRVATVAIRRGWTMTEVALAWLNKRVTAPVIGFTSVKRIEEALMARGKRLSPEEEAYLEEPYRAKEIEGHC</sequence>
<dbReference type="InterPro" id="IPR023210">
    <property type="entry name" value="NADP_OxRdtase_dom"/>
</dbReference>
<keyword evidence="1" id="KW-0521">NADP</keyword>
<evidence type="ECO:0000313" key="6">
    <source>
        <dbReference type="Proteomes" id="UP000286921"/>
    </source>
</evidence>
<comment type="similarity">
    <text evidence="3">Belongs to the aldo/keto reductase family. Aldo/keto reductase 2 subfamily.</text>
</comment>
<evidence type="ECO:0000259" key="4">
    <source>
        <dbReference type="Pfam" id="PF00248"/>
    </source>
</evidence>
<dbReference type="InterPro" id="IPR050523">
    <property type="entry name" value="AKR_Detox_Biosynth"/>
</dbReference>
<evidence type="ECO:0000256" key="2">
    <source>
        <dbReference type="ARBA" id="ARBA00023002"/>
    </source>
</evidence>
<accession>A0A401KD39</accession>
<evidence type="ECO:0000256" key="1">
    <source>
        <dbReference type="ARBA" id="ARBA00022857"/>
    </source>
</evidence>
<dbReference type="Proteomes" id="UP000286921">
    <property type="component" value="Unassembled WGS sequence"/>
</dbReference>
<proteinExistence type="inferred from homology"/>
<dbReference type="Gene3D" id="3.20.20.100">
    <property type="entry name" value="NADP-dependent oxidoreductase domain"/>
    <property type="match status" value="1"/>
</dbReference>
<dbReference type="SUPFAM" id="SSF51430">
    <property type="entry name" value="NAD(P)-linked oxidoreductase"/>
    <property type="match status" value="1"/>
</dbReference>
<comment type="caution">
    <text evidence="5">The sequence shown here is derived from an EMBL/GenBank/DDBJ whole genome shotgun (WGS) entry which is preliminary data.</text>
</comment>
<dbReference type="PANTHER" id="PTHR43364">
    <property type="entry name" value="NADH-SPECIFIC METHYLGLYOXAL REDUCTASE-RELATED"/>
    <property type="match status" value="1"/>
</dbReference>
<dbReference type="PANTHER" id="PTHR43364:SF9">
    <property type="entry name" value="OXIDOREDUCTASE"/>
    <property type="match status" value="1"/>
</dbReference>
<feature type="domain" description="NADP-dependent oxidoreductase" evidence="4">
    <location>
        <begin position="35"/>
        <end position="373"/>
    </location>
</feature>
<name>A0A401KD39_ASPAW</name>
<reference evidence="5 6" key="1">
    <citation type="submission" date="2016-09" db="EMBL/GenBank/DDBJ databases">
        <title>Aspergillus awamori IFM 58123T.</title>
        <authorList>
            <person name="Kusuya Y."/>
            <person name="Shimizu M."/>
            <person name="Takahashi H."/>
            <person name="Yaguchi T."/>
        </authorList>
    </citation>
    <scope>NUCLEOTIDE SEQUENCE [LARGE SCALE GENOMIC DNA]</scope>
    <source>
        <strain evidence="5 6">IFM 58123</strain>
    </source>
</reference>
<evidence type="ECO:0000313" key="5">
    <source>
        <dbReference type="EMBL" id="GCB17131.1"/>
    </source>
</evidence>
<dbReference type="CDD" id="cd19079">
    <property type="entry name" value="AKR_EcYajO-like"/>
    <property type="match status" value="1"/>
</dbReference>
<dbReference type="STRING" id="105351.A0A401KD39"/>
<protein>
    <submittedName>
        <fullName evidence="5">Versiconal hemiacetal acetate reductase</fullName>
    </submittedName>
</protein>
<keyword evidence="6" id="KW-1185">Reference proteome</keyword>
<dbReference type="EMBL" id="BDHI01000001">
    <property type="protein sequence ID" value="GCB17131.1"/>
    <property type="molecule type" value="Genomic_DNA"/>
</dbReference>
<evidence type="ECO:0000256" key="3">
    <source>
        <dbReference type="ARBA" id="ARBA00038157"/>
    </source>
</evidence>
<dbReference type="AlphaFoldDB" id="A0A401KD39"/>
<keyword evidence="2" id="KW-0560">Oxidoreductase</keyword>
<organism evidence="5 6">
    <name type="scientific">Aspergillus awamori</name>
    <name type="common">Black koji mold</name>
    <dbReference type="NCBI Taxonomy" id="105351"/>
    <lineage>
        <taxon>Eukaryota</taxon>
        <taxon>Fungi</taxon>
        <taxon>Dikarya</taxon>
        <taxon>Ascomycota</taxon>
        <taxon>Pezizomycotina</taxon>
        <taxon>Eurotiomycetes</taxon>
        <taxon>Eurotiomycetidae</taxon>
        <taxon>Eurotiales</taxon>
        <taxon>Aspergillaceae</taxon>
        <taxon>Aspergillus</taxon>
    </lineage>
</organism>